<accession>A0ABR2ED42</accession>
<reference evidence="1 2" key="1">
    <citation type="journal article" date="2024" name="G3 (Bethesda)">
        <title>Genome assembly of Hibiscus sabdariffa L. provides insights into metabolisms of medicinal natural products.</title>
        <authorList>
            <person name="Kim T."/>
        </authorList>
    </citation>
    <scope>NUCLEOTIDE SEQUENCE [LARGE SCALE GENOMIC DNA]</scope>
    <source>
        <strain evidence="1">TK-2024</strain>
        <tissue evidence="1">Old leaves</tissue>
    </source>
</reference>
<evidence type="ECO:0000313" key="2">
    <source>
        <dbReference type="Proteomes" id="UP001472677"/>
    </source>
</evidence>
<name>A0ABR2ED42_9ROSI</name>
<protein>
    <submittedName>
        <fullName evidence="1">Uncharacterized protein</fullName>
    </submittedName>
</protein>
<dbReference type="Proteomes" id="UP001472677">
    <property type="component" value="Unassembled WGS sequence"/>
</dbReference>
<keyword evidence="2" id="KW-1185">Reference proteome</keyword>
<gene>
    <name evidence="1" type="ORF">V6N12_041863</name>
</gene>
<organism evidence="1 2">
    <name type="scientific">Hibiscus sabdariffa</name>
    <name type="common">roselle</name>
    <dbReference type="NCBI Taxonomy" id="183260"/>
    <lineage>
        <taxon>Eukaryota</taxon>
        <taxon>Viridiplantae</taxon>
        <taxon>Streptophyta</taxon>
        <taxon>Embryophyta</taxon>
        <taxon>Tracheophyta</taxon>
        <taxon>Spermatophyta</taxon>
        <taxon>Magnoliopsida</taxon>
        <taxon>eudicotyledons</taxon>
        <taxon>Gunneridae</taxon>
        <taxon>Pentapetalae</taxon>
        <taxon>rosids</taxon>
        <taxon>malvids</taxon>
        <taxon>Malvales</taxon>
        <taxon>Malvaceae</taxon>
        <taxon>Malvoideae</taxon>
        <taxon>Hibiscus</taxon>
    </lineage>
</organism>
<comment type="caution">
    <text evidence="1">The sequence shown here is derived from an EMBL/GenBank/DDBJ whole genome shotgun (WGS) entry which is preliminary data.</text>
</comment>
<proteinExistence type="predicted"/>
<sequence>MDVDVAIVVDCKGNKSGGVADGDDKLLLKIVTKSVVVVGAKTSYASMMVGDKARDIKACPSFFGEEVIVCEEDVIVDQSSLIPSIRHVKEECQANTIKMNLGEQIDNSGIQVARSIGSDDIRTDLFGPWMLVGNRRRRMHTESRMVAGKQNVRGHELDHIIRLAPTASLKQKTTVMTREIPKNTAYLASNPLKKSSKKGILNIRTVNTVPSIAGQSVIVVEHGTKVASGAHMAVKIMEDRNGNP</sequence>
<evidence type="ECO:0000313" key="1">
    <source>
        <dbReference type="EMBL" id="KAK8558562.1"/>
    </source>
</evidence>
<dbReference type="EMBL" id="JBBPBM010000015">
    <property type="protein sequence ID" value="KAK8558562.1"/>
    <property type="molecule type" value="Genomic_DNA"/>
</dbReference>